<proteinExistence type="predicted"/>
<gene>
    <name evidence="2" type="ORF">D5366_01090</name>
</gene>
<keyword evidence="1" id="KW-0812">Transmembrane</keyword>
<feature type="transmembrane region" description="Helical" evidence="1">
    <location>
        <begin position="216"/>
        <end position="238"/>
    </location>
</feature>
<dbReference type="OrthoDB" id="7275827at2"/>
<dbReference type="RefSeq" id="WP_141491926.1">
    <property type="nucleotide sequence ID" value="NZ_CP032485.1"/>
</dbReference>
<reference evidence="2 3" key="1">
    <citation type="submission" date="2018-09" db="EMBL/GenBank/DDBJ databases">
        <title>The complete genome sequence of Neokomagataea tanensis NBRC 106556(T).</title>
        <authorList>
            <person name="Chua K.-O."/>
            <person name="See-Too W.-S."/>
            <person name="Hong K.-W."/>
            <person name="Yin W.-F."/>
            <person name="Chan K.-G."/>
        </authorList>
    </citation>
    <scope>NUCLEOTIDE SEQUENCE [LARGE SCALE GENOMIC DNA]</scope>
    <source>
        <strain evidence="3">AH13 \ NBRC 106556</strain>
    </source>
</reference>
<protein>
    <recommendedName>
        <fullName evidence="4">Formate hydrogenlyase</fullName>
    </recommendedName>
</protein>
<feature type="transmembrane region" description="Helical" evidence="1">
    <location>
        <begin position="62"/>
        <end position="82"/>
    </location>
</feature>
<evidence type="ECO:0000256" key="1">
    <source>
        <dbReference type="SAM" id="Phobius"/>
    </source>
</evidence>
<sequence>MIGHYAFAALVSFLQLAVFVFFSPVLSWCLRDAPQWLMGRAVAPLRWRGFWSGWGMMWGRRLSVLQAFTLIVALIASLSLPFLSADNLLSGLADPLVLGCLLLAGRLALTSEALWDGAQPAAVVLLRVEWRYAGLGLIILGATEALIALAAPGSDGLSGLCANLQVEPVPGLEGALACIAVALAVACPPLRPLPPGRGLERGASDVRFEVDMARHIAALLDSAWFLLLIDIGLPGLIGTFDGTFLSWCLAPAGLLARLSVGLVIVNLLRVIKQERVGRVAVLFIGMALLLALSGRAAT</sequence>
<dbReference type="EMBL" id="CP032485">
    <property type="protein sequence ID" value="QDH24090.1"/>
    <property type="molecule type" value="Genomic_DNA"/>
</dbReference>
<feature type="transmembrane region" description="Helical" evidence="1">
    <location>
        <begin position="279"/>
        <end position="297"/>
    </location>
</feature>
<evidence type="ECO:0008006" key="4">
    <source>
        <dbReference type="Google" id="ProtNLM"/>
    </source>
</evidence>
<keyword evidence="1" id="KW-0472">Membrane</keyword>
<dbReference type="KEGG" id="ntn:D5366_01090"/>
<dbReference type="AlphaFoldDB" id="A0A4Y6V603"/>
<feature type="transmembrane region" description="Helical" evidence="1">
    <location>
        <begin position="244"/>
        <end position="267"/>
    </location>
</feature>
<organism evidence="2 3">
    <name type="scientific">Neokomagataea tanensis</name>
    <dbReference type="NCBI Taxonomy" id="661191"/>
    <lineage>
        <taxon>Bacteria</taxon>
        <taxon>Pseudomonadati</taxon>
        <taxon>Pseudomonadota</taxon>
        <taxon>Alphaproteobacteria</taxon>
        <taxon>Acetobacterales</taxon>
        <taxon>Acetobacteraceae</taxon>
        <taxon>Neokomagataea</taxon>
    </lineage>
</organism>
<feature type="transmembrane region" description="Helical" evidence="1">
    <location>
        <begin position="130"/>
        <end position="151"/>
    </location>
</feature>
<dbReference type="Proteomes" id="UP000317214">
    <property type="component" value="Chromosome"/>
</dbReference>
<feature type="transmembrane region" description="Helical" evidence="1">
    <location>
        <begin position="88"/>
        <end position="109"/>
    </location>
</feature>
<keyword evidence="3" id="KW-1185">Reference proteome</keyword>
<evidence type="ECO:0000313" key="2">
    <source>
        <dbReference type="EMBL" id="QDH24090.1"/>
    </source>
</evidence>
<name>A0A4Y6V603_9PROT</name>
<feature type="transmembrane region" description="Helical" evidence="1">
    <location>
        <begin position="6"/>
        <end position="30"/>
    </location>
</feature>
<evidence type="ECO:0000313" key="3">
    <source>
        <dbReference type="Proteomes" id="UP000317214"/>
    </source>
</evidence>
<keyword evidence="1" id="KW-1133">Transmembrane helix</keyword>
<accession>A0A4Y6V603</accession>